<reference evidence="2" key="2">
    <citation type="submission" date="2011-07" db="UniProtKB">
        <authorList>
            <consortium name="Ensembl"/>
        </authorList>
    </citation>
    <scope>IDENTIFICATION</scope>
</reference>
<name>F7BT25_XENTR</name>
<keyword evidence="1" id="KW-0812">Transmembrane</keyword>
<keyword evidence="1" id="KW-1133">Transmembrane helix</keyword>
<sequence length="355" mass="40071">MPKHAGLTLGVASLVGTTVGFLVLWKFLKNRRSHLCSAVDHRNSVILDATGHDADKQCSLTNLKETPKVESSGISVIEKILVADIEIVSKSEEWEAVWLLLKKDLDVYPVLGMDCEWVSVDGKAGPVSLLQMASYSGFCVLVRLPQLTSSGCTIPKTLLELLANNSNIVPHEYRRHFPVQMKDHNSHDVLLLCTSCHAVSNYYDSNLKQKLAEEFNAPIGCEEGVRLLEDPVRRQVRSAARALLNAAKLPECRKEELISEIRAFYNTEDITEEIMKEAAGLETRIFNETYTPHGLKVVQKFALGGLRALMELEKRWRQHFLDTMHPKHLPQQWSVDHNHRKLLKKYGDDLVVQLC</sequence>
<keyword evidence="1" id="KW-0472">Membrane</keyword>
<feature type="transmembrane region" description="Helical" evidence="1">
    <location>
        <begin position="6"/>
        <end position="25"/>
    </location>
</feature>
<dbReference type="InterPro" id="IPR012337">
    <property type="entry name" value="RNaseH-like_sf"/>
</dbReference>
<dbReference type="Xenbase" id="XB-GENE-5752408">
    <property type="gene designation" value="exd2"/>
</dbReference>
<dbReference type="SUPFAM" id="SSF53098">
    <property type="entry name" value="Ribonuclease H-like"/>
    <property type="match status" value="1"/>
</dbReference>
<evidence type="ECO:0000313" key="2">
    <source>
        <dbReference type="Ensembl" id="ENSXETP00000038849"/>
    </source>
</evidence>
<dbReference type="HOGENOM" id="CLU_785154_0_0_1"/>
<dbReference type="GeneTree" id="ENSGT00390000014318"/>
<evidence type="ECO:0000256" key="1">
    <source>
        <dbReference type="SAM" id="Phobius"/>
    </source>
</evidence>
<dbReference type="Bgee" id="ENSXETG00000017930">
    <property type="expression patterns" value="Expressed in egg cell and 13 other cell types or tissues"/>
</dbReference>
<proteinExistence type="predicted"/>
<gene>
    <name evidence="2" type="primary">exd2</name>
</gene>
<organism evidence="2">
    <name type="scientific">Xenopus tropicalis</name>
    <name type="common">Western clawed frog</name>
    <name type="synonym">Silurana tropicalis</name>
    <dbReference type="NCBI Taxonomy" id="8364"/>
    <lineage>
        <taxon>Eukaryota</taxon>
        <taxon>Metazoa</taxon>
        <taxon>Chordata</taxon>
        <taxon>Craniata</taxon>
        <taxon>Vertebrata</taxon>
        <taxon>Euteleostomi</taxon>
        <taxon>Amphibia</taxon>
        <taxon>Batrachia</taxon>
        <taxon>Anura</taxon>
        <taxon>Pipoidea</taxon>
        <taxon>Pipidae</taxon>
        <taxon>Xenopodinae</taxon>
        <taxon>Xenopus</taxon>
        <taxon>Silurana</taxon>
    </lineage>
</organism>
<reference evidence="2" key="1">
    <citation type="journal article" date="2010" name="Science">
        <title>The genome of the Western clawed frog Xenopus tropicalis.</title>
        <authorList>
            <person name="Hellsten U."/>
            <person name="Harland R.M."/>
            <person name="Gilchrist M.J."/>
            <person name="Hendrix D."/>
            <person name="Jurka J."/>
            <person name="Kapitonov V."/>
            <person name="Ovcharenko I."/>
            <person name="Putnam N.H."/>
            <person name="Shu S."/>
            <person name="Taher L."/>
            <person name="Blitz I.L."/>
            <person name="Blumberg B."/>
            <person name="Dichmann D.S."/>
            <person name="Dubchak I."/>
            <person name="Amaya E."/>
            <person name="Detter J.C."/>
            <person name="Fletcher R."/>
            <person name="Gerhard D.S."/>
            <person name="Goodstein D."/>
            <person name="Graves T."/>
            <person name="Grigoriev I.V."/>
            <person name="Grimwood J."/>
            <person name="Kawashima T."/>
            <person name="Lindquist E."/>
            <person name="Lucas S.M."/>
            <person name="Mead P.E."/>
            <person name="Mitros T."/>
            <person name="Ogino H."/>
            <person name="Ohta Y."/>
            <person name="Poliakov A.V."/>
            <person name="Pollet N."/>
            <person name="Robert J."/>
            <person name="Salamov A."/>
            <person name="Sater A.K."/>
            <person name="Schmutz J."/>
            <person name="Terry A."/>
            <person name="Vize P.D."/>
            <person name="Warren W.C."/>
            <person name="Wells D."/>
            <person name="Wills A."/>
            <person name="Wilson R.K."/>
            <person name="Zimmerman L.B."/>
            <person name="Zorn A.M."/>
            <person name="Grainger R."/>
            <person name="Grammer T."/>
            <person name="Khokha M.K."/>
            <person name="Richardson P.M."/>
            <person name="Rokhsar D.S."/>
        </authorList>
    </citation>
    <scope>NUCLEOTIDE SEQUENCE [LARGE SCALE GENOMIC DNA]</scope>
    <source>
        <strain evidence="2">Nigerian</strain>
    </source>
</reference>
<dbReference type="GO" id="GO:0003676">
    <property type="term" value="F:nucleic acid binding"/>
    <property type="evidence" value="ECO:0007669"/>
    <property type="project" value="InterPro"/>
</dbReference>
<protein>
    <submittedName>
        <fullName evidence="2">Exonuclease 3'-5' domain containing 2</fullName>
    </submittedName>
</protein>
<dbReference type="Gene3D" id="3.30.420.10">
    <property type="entry name" value="Ribonuclease H-like superfamily/Ribonuclease H"/>
    <property type="match status" value="1"/>
</dbReference>
<dbReference type="Ensembl" id="ENSXETT00000038849">
    <property type="protein sequence ID" value="ENSXETP00000038849"/>
    <property type="gene ID" value="ENSXETG00000017930"/>
</dbReference>
<dbReference type="AlphaFoldDB" id="F7BT25"/>
<dbReference type="InterPro" id="IPR036397">
    <property type="entry name" value="RNaseH_sf"/>
</dbReference>
<accession>F7BT25</accession>